<keyword evidence="1 3" id="KW-0413">Isomerase</keyword>
<dbReference type="OrthoDB" id="9814946at2"/>
<dbReference type="InterPro" id="IPR050417">
    <property type="entry name" value="Sugar_Epim/Isomerase"/>
</dbReference>
<evidence type="ECO:0000256" key="1">
    <source>
        <dbReference type="ARBA" id="ARBA00023235"/>
    </source>
</evidence>
<evidence type="ECO:0000259" key="2">
    <source>
        <dbReference type="Pfam" id="PF01261"/>
    </source>
</evidence>
<dbReference type="eggNOG" id="COG1082">
    <property type="taxonomic scope" value="Bacteria"/>
</dbReference>
<proteinExistence type="predicted"/>
<reference evidence="4" key="1">
    <citation type="journal article" date="2010" name="Stand. Genomic Sci.">
        <title>Complete genome sequence of 'Thermobaculum terrenum' type strain (YNP1).</title>
        <authorList>
            <person name="Kiss H."/>
            <person name="Cleland D."/>
            <person name="Lapidus A."/>
            <person name="Lucas S."/>
            <person name="Glavina Del Rio T."/>
            <person name="Nolan M."/>
            <person name="Tice H."/>
            <person name="Han C."/>
            <person name="Goodwin L."/>
            <person name="Pitluck S."/>
            <person name="Liolios K."/>
            <person name="Ivanova N."/>
            <person name="Mavromatis K."/>
            <person name="Ovchinnikova G."/>
            <person name="Pati A."/>
            <person name="Chen A."/>
            <person name="Palaniappan K."/>
            <person name="Land M."/>
            <person name="Hauser L."/>
            <person name="Chang Y."/>
            <person name="Jeffries C."/>
            <person name="Lu M."/>
            <person name="Brettin T."/>
            <person name="Detter J."/>
            <person name="Goker M."/>
            <person name="Tindall B."/>
            <person name="Beck B."/>
            <person name="McDermott T."/>
            <person name="Woyke T."/>
            <person name="Bristow J."/>
            <person name="Eisen J."/>
            <person name="Markowitz V."/>
            <person name="Hugenholtz P."/>
            <person name="Kyrpides N."/>
            <person name="Klenk H."/>
            <person name="Cheng J."/>
        </authorList>
    </citation>
    <scope>NUCLEOTIDE SEQUENCE [LARGE SCALE GENOMIC DNA]</scope>
    <source>
        <strain evidence="4">ATCC BAA-798 / YNP1</strain>
    </source>
</reference>
<accession>D1CBP0</accession>
<dbReference type="RefSeq" id="WP_012875240.1">
    <property type="nucleotide sequence ID" value="NC_013525.1"/>
</dbReference>
<dbReference type="Pfam" id="PF01261">
    <property type="entry name" value="AP_endonuc_2"/>
    <property type="match status" value="1"/>
</dbReference>
<dbReference type="EMBL" id="CP001825">
    <property type="protein sequence ID" value="ACZ42205.1"/>
    <property type="molecule type" value="Genomic_DNA"/>
</dbReference>
<dbReference type="KEGG" id="ttr:Tter_1297"/>
<organism evidence="3 4">
    <name type="scientific">Thermobaculum terrenum (strain ATCC BAA-798 / CCMEE 7001 / YNP1)</name>
    <dbReference type="NCBI Taxonomy" id="525904"/>
    <lineage>
        <taxon>Bacteria</taxon>
        <taxon>Bacillati</taxon>
        <taxon>Chloroflexota</taxon>
        <taxon>Chloroflexia</taxon>
        <taxon>Candidatus Thermobaculales</taxon>
        <taxon>Candidatus Thermobaculaceae</taxon>
        <taxon>Thermobaculum</taxon>
    </lineage>
</organism>
<protein>
    <submittedName>
        <fullName evidence="3">Xylose isomerase domain protein TIM barrel</fullName>
    </submittedName>
</protein>
<dbReference type="SUPFAM" id="SSF51658">
    <property type="entry name" value="Xylose isomerase-like"/>
    <property type="match status" value="1"/>
</dbReference>
<dbReference type="AlphaFoldDB" id="D1CBP0"/>
<feature type="domain" description="Xylose isomerase-like TIM barrel" evidence="2">
    <location>
        <begin position="19"/>
        <end position="256"/>
    </location>
</feature>
<gene>
    <name evidence="3" type="ordered locus">Tter_1297</name>
</gene>
<evidence type="ECO:0000313" key="3">
    <source>
        <dbReference type="EMBL" id="ACZ42205.1"/>
    </source>
</evidence>
<evidence type="ECO:0000313" key="4">
    <source>
        <dbReference type="Proteomes" id="UP000000323"/>
    </source>
</evidence>
<dbReference type="PANTHER" id="PTHR43489">
    <property type="entry name" value="ISOMERASE"/>
    <property type="match status" value="1"/>
</dbReference>
<dbReference type="STRING" id="525904.Tter_1297"/>
<dbReference type="Gene3D" id="3.20.20.150">
    <property type="entry name" value="Divalent-metal-dependent TIM barrel enzymes"/>
    <property type="match status" value="1"/>
</dbReference>
<dbReference type="InterPro" id="IPR013022">
    <property type="entry name" value="Xyl_isomerase-like_TIM-brl"/>
</dbReference>
<dbReference type="HOGENOM" id="CLU_050006_8_1_0"/>
<keyword evidence="4" id="KW-1185">Reference proteome</keyword>
<sequence length="262" mass="29057">MKLAIREGMIPGDSLRKKLEWLSNIGIEGVELHGASLSLSVWELRSIFANSPISVANISGTADLLSPDSAVRRAAMDLGKRRLHLAAELGATGVLLVPQFGTKPLLPDLSPYRNAMELERELFITQMRELSELAETEGTIIFLEPLNRYEAHLVNTLQDACNLAREIGPRVRIMADFFHMNIEEADIAQSIKAAADQIVYVHVADSNRLQPGKGHIDFTQGFRALKEIGYDGYLGIECRIAGELEAALQECAHLLREWWQAA</sequence>
<dbReference type="PANTHER" id="PTHR43489:SF7">
    <property type="entry name" value="3-DEHYDRO-D-GULOSIDE 4-EPIMERASE-RELATED"/>
    <property type="match status" value="1"/>
</dbReference>
<name>D1CBP0_THET1</name>
<dbReference type="GO" id="GO:0016853">
    <property type="term" value="F:isomerase activity"/>
    <property type="evidence" value="ECO:0007669"/>
    <property type="project" value="UniProtKB-KW"/>
</dbReference>
<dbReference type="Proteomes" id="UP000000323">
    <property type="component" value="Chromosome 1"/>
</dbReference>
<dbReference type="InterPro" id="IPR036237">
    <property type="entry name" value="Xyl_isomerase-like_sf"/>
</dbReference>